<reference evidence="2" key="1">
    <citation type="submission" date="2016-07" db="EMBL/GenBank/DDBJ databases">
        <title>De novo transcriptome assembly of four accessions of the metal hyperaccumulator plant Noccaea caerulescens.</title>
        <authorList>
            <person name="Blande D."/>
            <person name="Halimaa P."/>
            <person name="Tervahauta A.I."/>
            <person name="Aarts M.G."/>
            <person name="Karenlampi S.O."/>
        </authorList>
    </citation>
    <scope>NUCLEOTIDE SEQUENCE</scope>
</reference>
<proteinExistence type="predicted"/>
<protein>
    <recommendedName>
        <fullName evidence="1">RNase H type-1 domain-containing protein</fullName>
    </recommendedName>
</protein>
<dbReference type="InterPro" id="IPR012337">
    <property type="entry name" value="RNaseH-like_sf"/>
</dbReference>
<dbReference type="InterPro" id="IPR002156">
    <property type="entry name" value="RNaseH_domain"/>
</dbReference>
<accession>A0A1J3GT77</accession>
<dbReference type="GO" id="GO:0003676">
    <property type="term" value="F:nucleic acid binding"/>
    <property type="evidence" value="ECO:0007669"/>
    <property type="project" value="InterPro"/>
</dbReference>
<dbReference type="GO" id="GO:0004523">
    <property type="term" value="F:RNA-DNA hybrid ribonuclease activity"/>
    <property type="evidence" value="ECO:0007669"/>
    <property type="project" value="InterPro"/>
</dbReference>
<dbReference type="Gene3D" id="3.30.420.10">
    <property type="entry name" value="Ribonuclease H-like superfamily/Ribonuclease H"/>
    <property type="match status" value="1"/>
</dbReference>
<name>A0A1J3GT77_NOCCA</name>
<dbReference type="AlphaFoldDB" id="A0A1J3GT77"/>
<dbReference type="CDD" id="cd06222">
    <property type="entry name" value="RNase_H_like"/>
    <property type="match status" value="1"/>
</dbReference>
<dbReference type="InterPro" id="IPR036397">
    <property type="entry name" value="RNaseH_sf"/>
</dbReference>
<evidence type="ECO:0000313" key="2">
    <source>
        <dbReference type="EMBL" id="JAU59359.1"/>
    </source>
</evidence>
<organism evidence="2">
    <name type="scientific">Noccaea caerulescens</name>
    <name type="common">Alpine penny-cress</name>
    <name type="synonym">Thlaspi caerulescens</name>
    <dbReference type="NCBI Taxonomy" id="107243"/>
    <lineage>
        <taxon>Eukaryota</taxon>
        <taxon>Viridiplantae</taxon>
        <taxon>Streptophyta</taxon>
        <taxon>Embryophyta</taxon>
        <taxon>Tracheophyta</taxon>
        <taxon>Spermatophyta</taxon>
        <taxon>Magnoliopsida</taxon>
        <taxon>eudicotyledons</taxon>
        <taxon>Gunneridae</taxon>
        <taxon>Pentapetalae</taxon>
        <taxon>rosids</taxon>
        <taxon>malvids</taxon>
        <taxon>Brassicales</taxon>
        <taxon>Brassicaceae</taxon>
        <taxon>Coluteocarpeae</taxon>
        <taxon>Noccaea</taxon>
    </lineage>
</organism>
<gene>
    <name evidence="2" type="ORF">LE_TR8966_c4_g1_i1_g.30302</name>
</gene>
<evidence type="ECO:0000259" key="1">
    <source>
        <dbReference type="Pfam" id="PF13456"/>
    </source>
</evidence>
<dbReference type="EMBL" id="GEVL01017982">
    <property type="protein sequence ID" value="JAU59359.1"/>
    <property type="molecule type" value="Transcribed_RNA"/>
</dbReference>
<feature type="domain" description="RNase H type-1" evidence="1">
    <location>
        <begin position="1"/>
        <end position="71"/>
    </location>
</feature>
<dbReference type="InterPro" id="IPR044730">
    <property type="entry name" value="RNase_H-like_dom_plant"/>
</dbReference>
<sequence length="93" mass="10792">MQCMLRHNKRTMVFETDCSTLVKMVSKPDGWPAFTILLDEIEKCRKLFISFSIIHIPRTNNTKADKLARSARDLPYDLYYVNSVPPVWVSDLA</sequence>
<dbReference type="SUPFAM" id="SSF53098">
    <property type="entry name" value="Ribonuclease H-like"/>
    <property type="match status" value="1"/>
</dbReference>
<dbReference type="Pfam" id="PF13456">
    <property type="entry name" value="RVT_3"/>
    <property type="match status" value="1"/>
</dbReference>